<dbReference type="EMBL" id="KV448310">
    <property type="protein sequence ID" value="OAX38162.1"/>
    <property type="molecule type" value="Genomic_DNA"/>
</dbReference>
<reference evidence="1 2" key="1">
    <citation type="submission" date="2016-06" db="EMBL/GenBank/DDBJ databases">
        <title>Comparative genomics of the ectomycorrhizal sister species Rhizopogon vinicolor and Rhizopogon vesiculosus (Basidiomycota: Boletales) reveals a divergence of the mating type B locus.</title>
        <authorList>
            <consortium name="DOE Joint Genome Institute"/>
            <person name="Mujic A.B."/>
            <person name="Kuo A."/>
            <person name="Tritt A."/>
            <person name="Lipzen A."/>
            <person name="Chen C."/>
            <person name="Johnson J."/>
            <person name="Sharma A."/>
            <person name="Barry K."/>
            <person name="Grigoriev I.V."/>
            <person name="Spatafora J.W."/>
        </authorList>
    </citation>
    <scope>NUCLEOTIDE SEQUENCE [LARGE SCALE GENOMIC DNA]</scope>
    <source>
        <strain evidence="1 2">AM-OR11-026</strain>
    </source>
</reference>
<sequence length="169" mass="18782">MDPAQNLIATAYVTTHDHSDWQSHSSNANLYIGLTTLDVDGIHAQAAGTVLFLSGLPGYESRSLVVSGTRNATYTDIWSLQIWDWRHSMTSNCILNETVDMMADDSNNFCFLGSDRLLIGRNDLELYSIEDVSQAPQLLARFLLPLSALNILHTDDSIARSSAQQMYIQ</sequence>
<evidence type="ECO:0000313" key="2">
    <source>
        <dbReference type="Proteomes" id="UP000092154"/>
    </source>
</evidence>
<dbReference type="Proteomes" id="UP000092154">
    <property type="component" value="Unassembled WGS sequence"/>
</dbReference>
<keyword evidence="2" id="KW-1185">Reference proteome</keyword>
<protein>
    <submittedName>
        <fullName evidence="1">Uncharacterized protein</fullName>
    </submittedName>
</protein>
<gene>
    <name evidence="1" type="ORF">K503DRAFT_800664</name>
</gene>
<evidence type="ECO:0000313" key="1">
    <source>
        <dbReference type="EMBL" id="OAX38162.1"/>
    </source>
</evidence>
<organism evidence="1 2">
    <name type="scientific">Rhizopogon vinicolor AM-OR11-026</name>
    <dbReference type="NCBI Taxonomy" id="1314800"/>
    <lineage>
        <taxon>Eukaryota</taxon>
        <taxon>Fungi</taxon>
        <taxon>Dikarya</taxon>
        <taxon>Basidiomycota</taxon>
        <taxon>Agaricomycotina</taxon>
        <taxon>Agaricomycetes</taxon>
        <taxon>Agaricomycetidae</taxon>
        <taxon>Boletales</taxon>
        <taxon>Suillineae</taxon>
        <taxon>Rhizopogonaceae</taxon>
        <taxon>Rhizopogon</taxon>
    </lineage>
</organism>
<proteinExistence type="predicted"/>
<dbReference type="AlphaFoldDB" id="A0A1B7N008"/>
<name>A0A1B7N008_9AGAM</name>
<accession>A0A1B7N008</accession>
<dbReference type="InParanoid" id="A0A1B7N008"/>